<keyword evidence="1" id="KW-1133">Transmembrane helix</keyword>
<feature type="transmembrane region" description="Helical" evidence="1">
    <location>
        <begin position="466"/>
        <end position="491"/>
    </location>
</feature>
<feature type="transmembrane region" description="Helical" evidence="1">
    <location>
        <begin position="51"/>
        <end position="74"/>
    </location>
</feature>
<accession>A0A6A6U4E9</accession>
<evidence type="ECO:0000256" key="1">
    <source>
        <dbReference type="SAM" id="Phobius"/>
    </source>
</evidence>
<name>A0A6A6U4E9_9PEZI</name>
<gene>
    <name evidence="2" type="ORF">BT63DRAFT_330734</name>
</gene>
<dbReference type="AlphaFoldDB" id="A0A6A6U4E9"/>
<keyword evidence="1" id="KW-0812">Transmembrane</keyword>
<sequence length="568" mass="60816">MASNEEYMLRDHLQHSLQDNKSTNSLYGKQNQSYQPLEATSPWKTGFWRRLPWAGILSLLTAFACTGVMVGIIVSSNESPVSNWVVQPSVYLAIASAGANIFLRASLSEGVAVAWWVKASRGAQLTELSNIWAFGTQSRAALLAGPALNIMAIAGIAASLMPINGPLLQRSSTVGTKLVNSTMKMRVPIAQEFAQGLTGIITGRVRIASFPTSNFSTVLTEYNAGTPVNVSNSGCHGTCKANLQGAGYQMLCISTTVPFAVAHLESNGSVTFNYTGFDIFSISFAYDEYSQTAPIKYNSVYKTTDACNGTLEVKNCTLRPATMVYPVLFRNDSAFLDPDFNHEFDRLIRYTTTAPQGATGPTTHGGMFLALTTQWSSSVHMSFGGAVGLEYSSQGSGAFSFIKSTNSSLTQKCPTTWSDPTDKVLDSARELAFRAALHSANLTNSTDIQEIMAQQSEVVTVFRSNYAFMSGAVAVTILAVVCVAPIFAGWWSLGRAVSLSPIEVGRAFGAPILRSQDANSTSQTLLGEIGHRRVQYGAVFSGLDGSETLKIDDPGVVRRPAAGATYGG</sequence>
<reference evidence="2" key="1">
    <citation type="journal article" date="2020" name="Stud. Mycol.">
        <title>101 Dothideomycetes genomes: a test case for predicting lifestyles and emergence of pathogens.</title>
        <authorList>
            <person name="Haridas S."/>
            <person name="Albert R."/>
            <person name="Binder M."/>
            <person name="Bloem J."/>
            <person name="Labutti K."/>
            <person name="Salamov A."/>
            <person name="Andreopoulos B."/>
            <person name="Baker S."/>
            <person name="Barry K."/>
            <person name="Bills G."/>
            <person name="Bluhm B."/>
            <person name="Cannon C."/>
            <person name="Castanera R."/>
            <person name="Culley D."/>
            <person name="Daum C."/>
            <person name="Ezra D."/>
            <person name="Gonzalez J."/>
            <person name="Henrissat B."/>
            <person name="Kuo A."/>
            <person name="Liang C."/>
            <person name="Lipzen A."/>
            <person name="Lutzoni F."/>
            <person name="Magnuson J."/>
            <person name="Mondo S."/>
            <person name="Nolan M."/>
            <person name="Ohm R."/>
            <person name="Pangilinan J."/>
            <person name="Park H.-J."/>
            <person name="Ramirez L."/>
            <person name="Alfaro M."/>
            <person name="Sun H."/>
            <person name="Tritt A."/>
            <person name="Yoshinaga Y."/>
            <person name="Zwiers L.-H."/>
            <person name="Turgeon B."/>
            <person name="Goodwin S."/>
            <person name="Spatafora J."/>
            <person name="Crous P."/>
            <person name="Grigoriev I."/>
        </authorList>
    </citation>
    <scope>NUCLEOTIDE SEQUENCE</scope>
    <source>
        <strain evidence="2">CBS 115976</strain>
    </source>
</reference>
<dbReference type="PANTHER" id="PTHR37576:SF2">
    <property type="entry name" value="DEFECT AT LOW TEMPERATURE PROTEIN 1"/>
    <property type="match status" value="1"/>
</dbReference>
<feature type="transmembrane region" description="Helical" evidence="1">
    <location>
        <begin position="140"/>
        <end position="161"/>
    </location>
</feature>
<dbReference type="Proteomes" id="UP000799302">
    <property type="component" value="Unassembled WGS sequence"/>
</dbReference>
<dbReference type="EMBL" id="MU004238">
    <property type="protein sequence ID" value="KAF2667145.1"/>
    <property type="molecule type" value="Genomic_DNA"/>
</dbReference>
<evidence type="ECO:0000313" key="2">
    <source>
        <dbReference type="EMBL" id="KAF2667145.1"/>
    </source>
</evidence>
<dbReference type="OrthoDB" id="5357734at2759"/>
<protein>
    <submittedName>
        <fullName evidence="2">Uncharacterized protein</fullName>
    </submittedName>
</protein>
<proteinExistence type="predicted"/>
<dbReference type="Pfam" id="PF11374">
    <property type="entry name" value="DUF3176"/>
    <property type="match status" value="1"/>
</dbReference>
<keyword evidence="3" id="KW-1185">Reference proteome</keyword>
<organism evidence="2 3">
    <name type="scientific">Microthyrium microscopicum</name>
    <dbReference type="NCBI Taxonomy" id="703497"/>
    <lineage>
        <taxon>Eukaryota</taxon>
        <taxon>Fungi</taxon>
        <taxon>Dikarya</taxon>
        <taxon>Ascomycota</taxon>
        <taxon>Pezizomycotina</taxon>
        <taxon>Dothideomycetes</taxon>
        <taxon>Dothideomycetes incertae sedis</taxon>
        <taxon>Microthyriales</taxon>
        <taxon>Microthyriaceae</taxon>
        <taxon>Microthyrium</taxon>
    </lineage>
</organism>
<keyword evidence="1" id="KW-0472">Membrane</keyword>
<evidence type="ECO:0000313" key="3">
    <source>
        <dbReference type="Proteomes" id="UP000799302"/>
    </source>
</evidence>
<dbReference type="InterPro" id="IPR021514">
    <property type="entry name" value="DUF3176"/>
</dbReference>
<dbReference type="PANTHER" id="PTHR37576">
    <property type="entry name" value="DEFECT AT LOW TEMPERATURE PROTEIN 1"/>
    <property type="match status" value="1"/>
</dbReference>